<protein>
    <submittedName>
        <fullName evidence="1">Uncharacterized protein</fullName>
    </submittedName>
</protein>
<name>A0A7W6FH35_9HYPH</name>
<organism evidence="1 2">
    <name type="scientific">Rhizobium fabae</name>
    <dbReference type="NCBI Taxonomy" id="573179"/>
    <lineage>
        <taxon>Bacteria</taxon>
        <taxon>Pseudomonadati</taxon>
        <taxon>Pseudomonadota</taxon>
        <taxon>Alphaproteobacteria</taxon>
        <taxon>Hyphomicrobiales</taxon>
        <taxon>Rhizobiaceae</taxon>
        <taxon>Rhizobium/Agrobacterium group</taxon>
        <taxon>Rhizobium</taxon>
    </lineage>
</organism>
<dbReference type="AlphaFoldDB" id="A0A7W6FH35"/>
<dbReference type="EMBL" id="JACIDG010000002">
    <property type="protein sequence ID" value="MBB3913460.1"/>
    <property type="molecule type" value="Genomic_DNA"/>
</dbReference>
<accession>A0A7W6FH35</accession>
<sequence>MMSLENRSRFSASCFSSRPADARRLIVLNAWLRCMSYLPQMNIIWFSGVRAMKMAMIIGLAVLTAAAGIAPVEAQQTRREYRRMNWSENLPEAVRTYHDRRFTIVSYRVADFSETGSHPKQGSEEHVKAIRDAIRANKWLTAQLKTKKLTANDIEWVSRARNGNMTFYTK</sequence>
<comment type="caution">
    <text evidence="1">The sequence shown here is derived from an EMBL/GenBank/DDBJ whole genome shotgun (WGS) entry which is preliminary data.</text>
</comment>
<gene>
    <name evidence="1" type="ORF">GGQ65_000729</name>
</gene>
<evidence type="ECO:0000313" key="2">
    <source>
        <dbReference type="Proteomes" id="UP000545490"/>
    </source>
</evidence>
<evidence type="ECO:0000313" key="1">
    <source>
        <dbReference type="EMBL" id="MBB3913460.1"/>
    </source>
</evidence>
<proteinExistence type="predicted"/>
<dbReference type="Proteomes" id="UP000545490">
    <property type="component" value="Unassembled WGS sequence"/>
</dbReference>
<reference evidence="1 2" key="1">
    <citation type="submission" date="2020-08" db="EMBL/GenBank/DDBJ databases">
        <title>Genomic Encyclopedia of Type Strains, Phase IV (KMG-IV): sequencing the most valuable type-strain genomes for metagenomic binning, comparative biology and taxonomic classification.</title>
        <authorList>
            <person name="Goeker M."/>
        </authorList>
    </citation>
    <scope>NUCLEOTIDE SEQUENCE [LARGE SCALE GENOMIC DNA]</scope>
    <source>
        <strain evidence="1 2">DSM 19331</strain>
    </source>
</reference>